<evidence type="ECO:0000256" key="8">
    <source>
        <dbReference type="ARBA" id="ARBA00023295"/>
    </source>
</evidence>
<evidence type="ECO:0000256" key="4">
    <source>
        <dbReference type="ARBA" id="ARBA00022729"/>
    </source>
</evidence>
<dbReference type="GO" id="GO:0005576">
    <property type="term" value="C:extracellular region"/>
    <property type="evidence" value="ECO:0007669"/>
    <property type="project" value="UniProtKB-SubCell"/>
</dbReference>
<dbReference type="PANTHER" id="PTHR31736:SF8">
    <property type="entry name" value="PUTATIVE (AFU_ORTHOLOGUE AFUA_7G06410)-RELATED"/>
    <property type="match status" value="1"/>
</dbReference>
<feature type="signal peptide" evidence="11">
    <location>
        <begin position="1"/>
        <end position="16"/>
    </location>
</feature>
<dbReference type="GO" id="GO:0045490">
    <property type="term" value="P:pectin catabolic process"/>
    <property type="evidence" value="ECO:0007669"/>
    <property type="project" value="UniProtKB-ARBA"/>
</dbReference>
<dbReference type="Proteomes" id="UP000803844">
    <property type="component" value="Unassembled WGS sequence"/>
</dbReference>
<keyword evidence="8 10" id="KW-0326">Glycosidase</keyword>
<dbReference type="InterPro" id="IPR000743">
    <property type="entry name" value="Glyco_hydro_28"/>
</dbReference>
<organism evidence="12 13">
    <name type="scientific">Cryphonectria parasitica (strain ATCC 38755 / EP155)</name>
    <dbReference type="NCBI Taxonomy" id="660469"/>
    <lineage>
        <taxon>Eukaryota</taxon>
        <taxon>Fungi</taxon>
        <taxon>Dikarya</taxon>
        <taxon>Ascomycota</taxon>
        <taxon>Pezizomycotina</taxon>
        <taxon>Sordariomycetes</taxon>
        <taxon>Sordariomycetidae</taxon>
        <taxon>Diaporthales</taxon>
        <taxon>Cryphonectriaceae</taxon>
        <taxon>Cryphonectria-Endothia species complex</taxon>
        <taxon>Cryphonectria</taxon>
    </lineage>
</organism>
<evidence type="ECO:0000313" key="13">
    <source>
        <dbReference type="Proteomes" id="UP000803844"/>
    </source>
</evidence>
<dbReference type="SMART" id="SM00710">
    <property type="entry name" value="PbH1"/>
    <property type="match status" value="6"/>
</dbReference>
<dbReference type="Pfam" id="PF00295">
    <property type="entry name" value="Glyco_hydro_28"/>
    <property type="match status" value="1"/>
</dbReference>
<comment type="similarity">
    <text evidence="2 10">Belongs to the glycosyl hydrolase 28 family.</text>
</comment>
<evidence type="ECO:0000256" key="3">
    <source>
        <dbReference type="ARBA" id="ARBA00022525"/>
    </source>
</evidence>
<dbReference type="GeneID" id="63842259"/>
<proteinExistence type="inferred from homology"/>
<evidence type="ECO:0000256" key="11">
    <source>
        <dbReference type="SAM" id="SignalP"/>
    </source>
</evidence>
<reference evidence="12" key="1">
    <citation type="journal article" date="2020" name="Phytopathology">
        <title>Genome sequence of the chestnut blight fungus Cryphonectria parasitica EP155: A fundamental resource for an archetypical invasive plant pathogen.</title>
        <authorList>
            <person name="Crouch J.A."/>
            <person name="Dawe A."/>
            <person name="Aerts A."/>
            <person name="Barry K."/>
            <person name="Churchill A.C.L."/>
            <person name="Grimwood J."/>
            <person name="Hillman B."/>
            <person name="Milgroom M.G."/>
            <person name="Pangilinan J."/>
            <person name="Smith M."/>
            <person name="Salamov A."/>
            <person name="Schmutz J."/>
            <person name="Yadav J."/>
            <person name="Grigoriev I.V."/>
            <person name="Nuss D."/>
        </authorList>
    </citation>
    <scope>NUCLEOTIDE SEQUENCE</scope>
    <source>
        <strain evidence="12">EP155</strain>
    </source>
</reference>
<evidence type="ECO:0000256" key="9">
    <source>
        <dbReference type="ARBA" id="ARBA00023316"/>
    </source>
</evidence>
<keyword evidence="7" id="KW-0325">Glycoprotein</keyword>
<evidence type="ECO:0000256" key="6">
    <source>
        <dbReference type="ARBA" id="ARBA00022801"/>
    </source>
</evidence>
<evidence type="ECO:0000256" key="2">
    <source>
        <dbReference type="ARBA" id="ARBA00008834"/>
    </source>
</evidence>
<dbReference type="InterPro" id="IPR006626">
    <property type="entry name" value="PbH1"/>
</dbReference>
<comment type="caution">
    <text evidence="12">The sequence shown here is derived from an EMBL/GenBank/DDBJ whole genome shotgun (WGS) entry which is preliminary data.</text>
</comment>
<evidence type="ECO:0000256" key="10">
    <source>
        <dbReference type="RuleBase" id="RU361169"/>
    </source>
</evidence>
<evidence type="ECO:0000256" key="7">
    <source>
        <dbReference type="ARBA" id="ARBA00023180"/>
    </source>
</evidence>
<gene>
    <name evidence="12" type="ORF">M406DRAFT_68059</name>
</gene>
<dbReference type="EMBL" id="MU032347">
    <property type="protein sequence ID" value="KAF3766627.1"/>
    <property type="molecule type" value="Genomic_DNA"/>
</dbReference>
<keyword evidence="5" id="KW-0677">Repeat</keyword>
<dbReference type="OrthoDB" id="187139at2759"/>
<keyword evidence="13" id="KW-1185">Reference proteome</keyword>
<keyword evidence="9" id="KW-0961">Cell wall biogenesis/degradation</keyword>
<dbReference type="GO" id="GO:0071555">
    <property type="term" value="P:cell wall organization"/>
    <property type="evidence" value="ECO:0007669"/>
    <property type="project" value="UniProtKB-KW"/>
</dbReference>
<evidence type="ECO:0000313" key="12">
    <source>
        <dbReference type="EMBL" id="KAF3766627.1"/>
    </source>
</evidence>
<name>A0A9P4Y472_CRYP1</name>
<dbReference type="AlphaFoldDB" id="A0A9P4Y472"/>
<dbReference type="Gene3D" id="2.160.20.10">
    <property type="entry name" value="Single-stranded right-handed beta-helix, Pectin lyase-like"/>
    <property type="match status" value="1"/>
</dbReference>
<evidence type="ECO:0000256" key="5">
    <source>
        <dbReference type="ARBA" id="ARBA00022737"/>
    </source>
</evidence>
<protein>
    <submittedName>
        <fullName evidence="12">Family 28 glycoside hydrolase</fullName>
    </submittedName>
</protein>
<keyword evidence="6 10" id="KW-0378">Hydrolase</keyword>
<keyword evidence="3" id="KW-0964">Secreted</keyword>
<dbReference type="PANTHER" id="PTHR31736">
    <property type="match status" value="1"/>
</dbReference>
<dbReference type="InterPro" id="IPR011050">
    <property type="entry name" value="Pectin_lyase_fold/virulence"/>
</dbReference>
<dbReference type="RefSeq" id="XP_040777588.1">
    <property type="nucleotide sequence ID" value="XM_040925130.1"/>
</dbReference>
<dbReference type="GO" id="GO:0004650">
    <property type="term" value="F:polygalacturonase activity"/>
    <property type="evidence" value="ECO:0007669"/>
    <property type="project" value="InterPro"/>
</dbReference>
<feature type="chain" id="PRO_5040280109" evidence="11">
    <location>
        <begin position="17"/>
        <end position="439"/>
    </location>
</feature>
<evidence type="ECO:0000256" key="1">
    <source>
        <dbReference type="ARBA" id="ARBA00004613"/>
    </source>
</evidence>
<sequence length="439" mass="47172">MRSSLVAALQVPLVLSSELAPLASLPSASGSGSGSNTCVVQPGPNGTDSAPAIIQAFAQCGHNDVGTARGKVVFLNETYNVKSVMNTTGLSNVEVDLQGTLLWDTNIPYWLNYSLPVGYQNQTSAWLFGGEGIRWDGHGYGTLDGNGQVWYDFVNGTNNYPGRPHQITFTGVKDGVFERLRFVQSQMWTMTIIHSEDVLLENIYINSTDYEHAVGFDFSSLNTDGADTVYVNNVTFRNWVVDNGDDSISMKANSTNILIENCDFYTGLGIAIGSIGQYENAFETIENVTVRNITINNQMRYGAYVKTWTGNSTGYPPNGGGGGLGYAANLTFEDFKLDNASGIFAITQCTSYNSATGNCDTSPFNIRDLTLRGWVGTTTSDVVAELQCSGASPCTGIVIEGVDILDTVNNTAPSNYLCDSVVAPTGFNCTGAPWGENNR</sequence>
<comment type="subcellular location">
    <subcellularLocation>
        <location evidence="1">Secreted</location>
    </subcellularLocation>
</comment>
<dbReference type="SUPFAM" id="SSF51126">
    <property type="entry name" value="Pectin lyase-like"/>
    <property type="match status" value="1"/>
</dbReference>
<accession>A0A9P4Y472</accession>
<dbReference type="InterPro" id="IPR012334">
    <property type="entry name" value="Pectin_lyas_fold"/>
</dbReference>
<keyword evidence="4 11" id="KW-0732">Signal</keyword>